<evidence type="ECO:0000256" key="1">
    <source>
        <dbReference type="SAM" id="MobiDB-lite"/>
    </source>
</evidence>
<evidence type="ECO:0000313" key="2">
    <source>
        <dbReference type="EMBL" id="GMF63938.1"/>
    </source>
</evidence>
<dbReference type="OrthoDB" id="129954at2759"/>
<proteinExistence type="predicted"/>
<evidence type="ECO:0000313" key="3">
    <source>
        <dbReference type="Proteomes" id="UP001165121"/>
    </source>
</evidence>
<comment type="caution">
    <text evidence="2">The sequence shown here is derived from an EMBL/GenBank/DDBJ whole genome shotgun (WGS) entry which is preliminary data.</text>
</comment>
<reference evidence="2" key="1">
    <citation type="submission" date="2023-04" db="EMBL/GenBank/DDBJ databases">
        <title>Phytophthora fragariaefolia NBRC 109709.</title>
        <authorList>
            <person name="Ichikawa N."/>
            <person name="Sato H."/>
            <person name="Tonouchi N."/>
        </authorList>
    </citation>
    <scope>NUCLEOTIDE SEQUENCE</scope>
    <source>
        <strain evidence="2">NBRC 109709</strain>
    </source>
</reference>
<gene>
    <name evidence="2" type="ORF">Pfra01_002790800</name>
</gene>
<keyword evidence="3" id="KW-1185">Reference proteome</keyword>
<feature type="region of interest" description="Disordered" evidence="1">
    <location>
        <begin position="66"/>
        <end position="110"/>
    </location>
</feature>
<protein>
    <submittedName>
        <fullName evidence="2">Unnamed protein product</fullName>
    </submittedName>
</protein>
<name>A0A9W7D6Z7_9STRA</name>
<dbReference type="AlphaFoldDB" id="A0A9W7D6Z7"/>
<organism evidence="2 3">
    <name type="scientific">Phytophthora fragariaefolia</name>
    <dbReference type="NCBI Taxonomy" id="1490495"/>
    <lineage>
        <taxon>Eukaryota</taxon>
        <taxon>Sar</taxon>
        <taxon>Stramenopiles</taxon>
        <taxon>Oomycota</taxon>
        <taxon>Peronosporomycetes</taxon>
        <taxon>Peronosporales</taxon>
        <taxon>Peronosporaceae</taxon>
        <taxon>Phytophthora</taxon>
    </lineage>
</organism>
<feature type="region of interest" description="Disordered" evidence="1">
    <location>
        <begin position="165"/>
        <end position="193"/>
    </location>
</feature>
<accession>A0A9W7D6Z7</accession>
<dbReference type="Proteomes" id="UP001165121">
    <property type="component" value="Unassembled WGS sequence"/>
</dbReference>
<sequence length="268" mass="27568">MKATAATLPTIMKIIVLVPRTLLPPASPPLAGDRLPSPESALALLPLSSVIGDSFNTPFDEVASVVSDDEADDSLDDDDAEDSDVEDVRDVVESEPSEPSDLEVASLPSDPLRLESSLEVLDPVDPELVSADEDKLLVAALELELKNKFELADPVSEEVSDVDVTADALSDEEPVLEGAPEPSDETPDDDSAVFPSEPASEFDVEDGIAVTGGGLVGVAIGVDVGVEDALPEPELGTAVTGGGLVGLGIGVAVAVGVLLEPEAELDDN</sequence>
<dbReference type="EMBL" id="BSXT01007556">
    <property type="protein sequence ID" value="GMF63938.1"/>
    <property type="molecule type" value="Genomic_DNA"/>
</dbReference>
<feature type="compositionally biased region" description="Acidic residues" evidence="1">
    <location>
        <begin position="67"/>
        <end position="85"/>
    </location>
</feature>
<feature type="compositionally biased region" description="Acidic residues" evidence="1">
    <location>
        <begin position="182"/>
        <end position="191"/>
    </location>
</feature>